<dbReference type="PANTHER" id="PTHR13696">
    <property type="entry name" value="P-LOOP CONTAINING NUCLEOSIDE TRIPHOSPHATE HYDROLASE"/>
    <property type="match status" value="1"/>
</dbReference>
<dbReference type="KEGG" id="sfj:SAMEA4384070_0112"/>
<dbReference type="OrthoDB" id="5288747at2"/>
<dbReference type="RefSeq" id="WP_061797930.1">
    <property type="nucleotide sequence ID" value="NZ_CABITV010000020.1"/>
</dbReference>
<reference evidence="1 2" key="1">
    <citation type="submission" date="2017-06" db="EMBL/GenBank/DDBJ databases">
        <authorList>
            <consortium name="Pathogen Informatics"/>
        </authorList>
    </citation>
    <scope>NUCLEOTIDE SEQUENCE [LARGE SCALE GENOMIC DNA]</scope>
    <source>
        <strain evidence="1 2">NCTC12148</strain>
    </source>
</reference>
<evidence type="ECO:0000313" key="1">
    <source>
        <dbReference type="EMBL" id="SNV80039.1"/>
    </source>
</evidence>
<dbReference type="GO" id="GO:0051301">
    <property type="term" value="P:cell division"/>
    <property type="evidence" value="ECO:0007669"/>
    <property type="project" value="UniProtKB-KW"/>
</dbReference>
<keyword evidence="2" id="KW-1185">Reference proteome</keyword>
<protein>
    <submittedName>
        <fullName evidence="1">Cell division protein</fullName>
    </submittedName>
</protein>
<dbReference type="AlphaFoldDB" id="A0A240A9T0"/>
<proteinExistence type="predicted"/>
<keyword evidence="1" id="KW-0131">Cell cycle</keyword>
<dbReference type="InterPro" id="IPR050678">
    <property type="entry name" value="DNA_Partitioning_ATPase"/>
</dbReference>
<sequence length="245" mass="27111">MPVIALQGVRGGMGTTSVTAALAWALRQLGESVLAIDFSPDNLLRLHFNTPFELARGWARAERDGESWAAGAMRYDENLDFLPFGRLNPAERLDVQQQCLDNPGRWRDNLAQLVAGARHRWILLDAPAGDGVLAQQALRLADCVFVLLNPDANCQVRLHQQALPEGCRFLINHYSSASRLQQDLHQLWLQTLSGLLPVVIHRDEALAEALAVKQPLGEYRPESLAADEVLTLANWCLINLKGEAP</sequence>
<dbReference type="Proteomes" id="UP000215134">
    <property type="component" value="Chromosome 1"/>
</dbReference>
<dbReference type="Pfam" id="PF06564">
    <property type="entry name" value="CBP_BcsQ"/>
    <property type="match status" value="1"/>
</dbReference>
<dbReference type="EMBL" id="LT906479">
    <property type="protein sequence ID" value="SNV80039.1"/>
    <property type="molecule type" value="Genomic_DNA"/>
</dbReference>
<organism evidence="1 2">
    <name type="scientific">Serratia ficaria</name>
    <dbReference type="NCBI Taxonomy" id="61651"/>
    <lineage>
        <taxon>Bacteria</taxon>
        <taxon>Pseudomonadati</taxon>
        <taxon>Pseudomonadota</taxon>
        <taxon>Gammaproteobacteria</taxon>
        <taxon>Enterobacterales</taxon>
        <taxon>Yersiniaceae</taxon>
        <taxon>Serratia</taxon>
    </lineage>
</organism>
<dbReference type="PANTHER" id="PTHR13696:SF99">
    <property type="entry name" value="COBYRINIC ACID AC-DIAMIDE SYNTHASE"/>
    <property type="match status" value="1"/>
</dbReference>
<dbReference type="InterPro" id="IPR017746">
    <property type="entry name" value="Cellulose_synthase_operon_BcsQ"/>
</dbReference>
<gene>
    <name evidence="1" type="ORF">SAMEA4384070_00112</name>
</gene>
<accession>A0A240A9T0</accession>
<keyword evidence="1" id="KW-0132">Cell division</keyword>
<dbReference type="GeneID" id="75025307"/>
<dbReference type="STRING" id="1411141.GCA_001590885_02909"/>
<dbReference type="InterPro" id="IPR027417">
    <property type="entry name" value="P-loop_NTPase"/>
</dbReference>
<name>A0A240A9T0_SERFI</name>
<dbReference type="NCBIfam" id="TIGR03371">
    <property type="entry name" value="cellulose_yhjQ"/>
    <property type="match status" value="1"/>
</dbReference>
<dbReference type="Gene3D" id="3.40.50.300">
    <property type="entry name" value="P-loop containing nucleotide triphosphate hydrolases"/>
    <property type="match status" value="1"/>
</dbReference>
<evidence type="ECO:0000313" key="2">
    <source>
        <dbReference type="Proteomes" id="UP000215134"/>
    </source>
</evidence>
<dbReference type="SUPFAM" id="SSF52540">
    <property type="entry name" value="P-loop containing nucleoside triphosphate hydrolases"/>
    <property type="match status" value="1"/>
</dbReference>